<evidence type="ECO:0000256" key="5">
    <source>
        <dbReference type="ARBA" id="ARBA00022842"/>
    </source>
</evidence>
<gene>
    <name evidence="9" type="ORF">MNBD_GAMMA07-1414</name>
</gene>
<accession>A0A3B0WKM7</accession>
<evidence type="ECO:0000256" key="4">
    <source>
        <dbReference type="ARBA" id="ARBA00022741"/>
    </source>
</evidence>
<dbReference type="GO" id="GO:0005525">
    <property type="term" value="F:GTP binding"/>
    <property type="evidence" value="ECO:0007669"/>
    <property type="project" value="UniProtKB-KW"/>
</dbReference>
<dbReference type="PANTHER" id="PTHR19136:SF81">
    <property type="entry name" value="MOLYBDENUM COFACTOR GUANYLYLTRANSFERASE"/>
    <property type="match status" value="1"/>
</dbReference>
<dbReference type="GO" id="GO:0016779">
    <property type="term" value="F:nucleotidyltransferase activity"/>
    <property type="evidence" value="ECO:0007669"/>
    <property type="project" value="UniProtKB-ARBA"/>
</dbReference>
<name>A0A3B0WKM7_9ZZZZ</name>
<dbReference type="PANTHER" id="PTHR19136">
    <property type="entry name" value="MOLYBDENUM COFACTOR GUANYLYLTRANSFERASE"/>
    <property type="match status" value="1"/>
</dbReference>
<keyword evidence="7" id="KW-0501">Molybdenum cofactor biosynthesis</keyword>
<feature type="domain" description="MobA-like NTP transferase" evidence="8">
    <location>
        <begin position="13"/>
        <end position="129"/>
    </location>
</feature>
<evidence type="ECO:0000313" key="9">
    <source>
        <dbReference type="EMBL" id="VAW53070.1"/>
    </source>
</evidence>
<dbReference type="GO" id="GO:0046872">
    <property type="term" value="F:metal ion binding"/>
    <property type="evidence" value="ECO:0007669"/>
    <property type="project" value="UniProtKB-KW"/>
</dbReference>
<evidence type="ECO:0000256" key="3">
    <source>
        <dbReference type="ARBA" id="ARBA00022723"/>
    </source>
</evidence>
<dbReference type="CDD" id="cd02503">
    <property type="entry name" value="MobA"/>
    <property type="match status" value="1"/>
</dbReference>
<dbReference type="InterPro" id="IPR013482">
    <property type="entry name" value="Molybde_CF_guanTrfase"/>
</dbReference>
<keyword evidence="1" id="KW-0963">Cytoplasm</keyword>
<protein>
    <submittedName>
        <fullName evidence="9">Molybdopterin-guanine dinucleotide biosynthesis protein MobA</fullName>
    </submittedName>
</protein>
<dbReference type="Gene3D" id="3.90.550.10">
    <property type="entry name" value="Spore Coat Polysaccharide Biosynthesis Protein SpsA, Chain A"/>
    <property type="match status" value="1"/>
</dbReference>
<keyword evidence="6" id="KW-0342">GTP-binding</keyword>
<dbReference type="SUPFAM" id="SSF53448">
    <property type="entry name" value="Nucleotide-diphospho-sugar transferases"/>
    <property type="match status" value="1"/>
</dbReference>
<evidence type="ECO:0000256" key="1">
    <source>
        <dbReference type="ARBA" id="ARBA00022490"/>
    </source>
</evidence>
<dbReference type="GO" id="GO:1902758">
    <property type="term" value="P:bis(molybdopterin guanine dinucleotide)molybdenum biosynthetic process"/>
    <property type="evidence" value="ECO:0007669"/>
    <property type="project" value="TreeGrafter"/>
</dbReference>
<evidence type="ECO:0000256" key="2">
    <source>
        <dbReference type="ARBA" id="ARBA00022679"/>
    </source>
</evidence>
<dbReference type="AlphaFoldDB" id="A0A3B0WKM7"/>
<feature type="non-terminal residue" evidence="9">
    <location>
        <position position="135"/>
    </location>
</feature>
<dbReference type="Pfam" id="PF12804">
    <property type="entry name" value="NTP_transf_3"/>
    <property type="match status" value="1"/>
</dbReference>
<evidence type="ECO:0000256" key="6">
    <source>
        <dbReference type="ARBA" id="ARBA00023134"/>
    </source>
</evidence>
<keyword evidence="3" id="KW-0479">Metal-binding</keyword>
<evidence type="ECO:0000259" key="8">
    <source>
        <dbReference type="Pfam" id="PF12804"/>
    </source>
</evidence>
<keyword evidence="4" id="KW-0547">Nucleotide-binding</keyword>
<sequence length="135" mass="14929">MQITPSLNQVTLLILAGGRGQRMQGVDKGLMIWQNKPMIEHVIQHMGVPANKIIISANRNINTYENYAHKVICDDVIQNQKDFQGPLSGIYTAMGICITPYLLCVPCDSPMPPNGLLKHLSKCLTSQKKTSALCH</sequence>
<keyword evidence="2" id="KW-0808">Transferase</keyword>
<evidence type="ECO:0000256" key="7">
    <source>
        <dbReference type="ARBA" id="ARBA00023150"/>
    </source>
</evidence>
<organism evidence="9">
    <name type="scientific">hydrothermal vent metagenome</name>
    <dbReference type="NCBI Taxonomy" id="652676"/>
    <lineage>
        <taxon>unclassified sequences</taxon>
        <taxon>metagenomes</taxon>
        <taxon>ecological metagenomes</taxon>
    </lineage>
</organism>
<dbReference type="EMBL" id="UOFF01000012">
    <property type="protein sequence ID" value="VAW53070.1"/>
    <property type="molecule type" value="Genomic_DNA"/>
</dbReference>
<proteinExistence type="predicted"/>
<reference evidence="9" key="1">
    <citation type="submission" date="2018-06" db="EMBL/GenBank/DDBJ databases">
        <authorList>
            <person name="Zhirakovskaya E."/>
        </authorList>
    </citation>
    <scope>NUCLEOTIDE SEQUENCE</scope>
</reference>
<dbReference type="InterPro" id="IPR025877">
    <property type="entry name" value="MobA-like_NTP_Trfase"/>
</dbReference>
<dbReference type="InterPro" id="IPR029044">
    <property type="entry name" value="Nucleotide-diphossugar_trans"/>
</dbReference>
<keyword evidence="5" id="KW-0460">Magnesium</keyword>